<dbReference type="InterPro" id="IPR013249">
    <property type="entry name" value="RNA_pol_sigma70_r4_t2"/>
</dbReference>
<keyword evidence="4" id="KW-0804">Transcription</keyword>
<dbReference type="InterPro" id="IPR036388">
    <property type="entry name" value="WH-like_DNA-bd_sf"/>
</dbReference>
<keyword evidence="2" id="KW-0805">Transcription regulation</keyword>
<dbReference type="SUPFAM" id="SSF88659">
    <property type="entry name" value="Sigma3 and sigma4 domains of RNA polymerase sigma factors"/>
    <property type="match status" value="1"/>
</dbReference>
<accession>A0ABP7GB47</accession>
<proteinExistence type="inferred from homology"/>
<reference evidence="8" key="1">
    <citation type="journal article" date="2019" name="Int. J. Syst. Evol. Microbiol.">
        <title>The Global Catalogue of Microorganisms (GCM) 10K type strain sequencing project: providing services to taxonomists for standard genome sequencing and annotation.</title>
        <authorList>
            <consortium name="The Broad Institute Genomics Platform"/>
            <consortium name="The Broad Institute Genome Sequencing Center for Infectious Disease"/>
            <person name="Wu L."/>
            <person name="Ma J."/>
        </authorList>
    </citation>
    <scope>NUCLEOTIDE SEQUENCE [LARGE SCALE GENOMIC DNA]</scope>
    <source>
        <strain evidence="8">JCM 30846</strain>
    </source>
</reference>
<dbReference type="Proteomes" id="UP001499884">
    <property type="component" value="Unassembled WGS sequence"/>
</dbReference>
<feature type="region of interest" description="Disordered" evidence="5">
    <location>
        <begin position="1"/>
        <end position="24"/>
    </location>
</feature>
<evidence type="ECO:0000256" key="4">
    <source>
        <dbReference type="ARBA" id="ARBA00023163"/>
    </source>
</evidence>
<dbReference type="InterPro" id="IPR013324">
    <property type="entry name" value="RNA_pol_sigma_r3/r4-like"/>
</dbReference>
<organism evidence="7 8">
    <name type="scientific">Streptomyces tremellae</name>
    <dbReference type="NCBI Taxonomy" id="1124239"/>
    <lineage>
        <taxon>Bacteria</taxon>
        <taxon>Bacillati</taxon>
        <taxon>Actinomycetota</taxon>
        <taxon>Actinomycetes</taxon>
        <taxon>Kitasatosporales</taxon>
        <taxon>Streptomycetaceae</taxon>
        <taxon>Streptomyces</taxon>
    </lineage>
</organism>
<dbReference type="Pfam" id="PF08281">
    <property type="entry name" value="Sigma70_r4_2"/>
    <property type="match status" value="1"/>
</dbReference>
<protein>
    <recommendedName>
        <fullName evidence="6">RNA polymerase sigma factor 70 region 4 type 2 domain-containing protein</fullName>
    </recommendedName>
</protein>
<feature type="compositionally biased region" description="Pro residues" evidence="5">
    <location>
        <begin position="9"/>
        <end position="18"/>
    </location>
</feature>
<keyword evidence="8" id="KW-1185">Reference proteome</keyword>
<evidence type="ECO:0000256" key="2">
    <source>
        <dbReference type="ARBA" id="ARBA00023015"/>
    </source>
</evidence>
<comment type="similarity">
    <text evidence="1">Belongs to the sigma-70 factor family. ECF subfamily.</text>
</comment>
<evidence type="ECO:0000313" key="7">
    <source>
        <dbReference type="EMBL" id="GAA3761067.1"/>
    </source>
</evidence>
<evidence type="ECO:0000256" key="1">
    <source>
        <dbReference type="ARBA" id="ARBA00010641"/>
    </source>
</evidence>
<gene>
    <name evidence="7" type="ORF">GCM10023082_63960</name>
</gene>
<dbReference type="Gene3D" id="1.10.10.10">
    <property type="entry name" value="Winged helix-like DNA-binding domain superfamily/Winged helix DNA-binding domain"/>
    <property type="match status" value="1"/>
</dbReference>
<evidence type="ECO:0000313" key="8">
    <source>
        <dbReference type="Proteomes" id="UP001499884"/>
    </source>
</evidence>
<sequence length="109" mass="11613">MGPKQSVPHPGPAEPVFPGPKEAVLDTQTDPAASTAAMPHILGLFKAISRLPDSQLDVMVLRHLCGFDDERASSLLGVPLATVRADERRAMRHLDSALTLPPDTEGPLT</sequence>
<evidence type="ECO:0000259" key="6">
    <source>
        <dbReference type="Pfam" id="PF08281"/>
    </source>
</evidence>
<keyword evidence="3" id="KW-0731">Sigma factor</keyword>
<name>A0ABP7GB47_9ACTN</name>
<feature type="domain" description="RNA polymerase sigma factor 70 region 4 type 2" evidence="6">
    <location>
        <begin position="46"/>
        <end position="94"/>
    </location>
</feature>
<dbReference type="EMBL" id="BAABEP010000090">
    <property type="protein sequence ID" value="GAA3761067.1"/>
    <property type="molecule type" value="Genomic_DNA"/>
</dbReference>
<comment type="caution">
    <text evidence="7">The sequence shown here is derived from an EMBL/GenBank/DDBJ whole genome shotgun (WGS) entry which is preliminary data.</text>
</comment>
<evidence type="ECO:0000256" key="3">
    <source>
        <dbReference type="ARBA" id="ARBA00023082"/>
    </source>
</evidence>
<evidence type="ECO:0000256" key="5">
    <source>
        <dbReference type="SAM" id="MobiDB-lite"/>
    </source>
</evidence>